<feature type="transmembrane region" description="Helical" evidence="1">
    <location>
        <begin position="121"/>
        <end position="142"/>
    </location>
</feature>
<gene>
    <name evidence="3" type="ordered locus">Slin_1792</name>
</gene>
<sequence length="323" mass="36816">MHRPRFFSTYEWWYHLFMMPLLFPVGNYYIIGTRYFTEPLVFVVGTCLVFGLYWLSVIALTLAIRAVIKRYPTASQTLRRMLVMLAVVSVLTGLLACLDVWVYSLVPLTGTQFTLPVIRPVLVLGLLFGVFLCMVLGLVYMYSQWNKDLREDEELQRGVIQGQYDSLKGQLNPNFLFNALDSLSALIHEEPKQAEAFVDKLAFVYRYMLQSGRQVNAAATAGSGELVTLLAELEFIDSYADLLKIRYGQSLQIERSDLRKIPLADYRLPPLTIQSLIDNAIKQNRMSAENPLIIRIEITTEGWLQVTTNRQQKVIRMALGGLG</sequence>
<reference evidence="3 4" key="1">
    <citation type="journal article" date="2010" name="Stand. Genomic Sci.">
        <title>Complete genome sequence of Spirosoma linguale type strain (1).</title>
        <authorList>
            <person name="Lail K."/>
            <person name="Sikorski J."/>
            <person name="Saunders E."/>
            <person name="Lapidus A."/>
            <person name="Glavina Del Rio T."/>
            <person name="Copeland A."/>
            <person name="Tice H."/>
            <person name="Cheng J.-F."/>
            <person name="Lucas S."/>
            <person name="Nolan M."/>
            <person name="Bruce D."/>
            <person name="Goodwin L."/>
            <person name="Pitluck S."/>
            <person name="Ivanova N."/>
            <person name="Mavromatis K."/>
            <person name="Ovchinnikova G."/>
            <person name="Pati A."/>
            <person name="Chen A."/>
            <person name="Palaniappan K."/>
            <person name="Land M."/>
            <person name="Hauser L."/>
            <person name="Chang Y.-J."/>
            <person name="Jeffries C.D."/>
            <person name="Chain P."/>
            <person name="Brettin T."/>
            <person name="Detter J.C."/>
            <person name="Schuetze A."/>
            <person name="Rohde M."/>
            <person name="Tindall B.J."/>
            <person name="Goeker M."/>
            <person name="Bristow J."/>
            <person name="Eisen J.A."/>
            <person name="Markowitz V."/>
            <person name="Hugenholtz P."/>
            <person name="Kyrpides N.C."/>
            <person name="Klenk H.-P."/>
            <person name="Chen F."/>
        </authorList>
    </citation>
    <scope>NUCLEOTIDE SEQUENCE [LARGE SCALE GENOMIC DNA]</scope>
    <source>
        <strain evidence="4">ATCC 33905 / DSM 74 / LMG 10896 / Claus 1</strain>
    </source>
</reference>
<dbReference type="Proteomes" id="UP000002028">
    <property type="component" value="Chromosome"/>
</dbReference>
<feature type="transmembrane region" description="Helical" evidence="1">
    <location>
        <begin position="80"/>
        <end position="101"/>
    </location>
</feature>
<keyword evidence="1" id="KW-0812">Transmembrane</keyword>
<dbReference type="AlphaFoldDB" id="D2QQY5"/>
<dbReference type="GO" id="GO:0016020">
    <property type="term" value="C:membrane"/>
    <property type="evidence" value="ECO:0007669"/>
    <property type="project" value="InterPro"/>
</dbReference>
<keyword evidence="1" id="KW-0472">Membrane</keyword>
<dbReference type="InterPro" id="IPR050640">
    <property type="entry name" value="Bact_2-comp_sensor_kinase"/>
</dbReference>
<dbReference type="GO" id="GO:0000155">
    <property type="term" value="F:phosphorelay sensor kinase activity"/>
    <property type="evidence" value="ECO:0007669"/>
    <property type="project" value="InterPro"/>
</dbReference>
<feature type="transmembrane region" description="Helical" evidence="1">
    <location>
        <begin position="12"/>
        <end position="31"/>
    </location>
</feature>
<dbReference type="eggNOG" id="COG2972">
    <property type="taxonomic scope" value="Bacteria"/>
</dbReference>
<keyword evidence="1" id="KW-1133">Transmembrane helix</keyword>
<keyword evidence="4" id="KW-1185">Reference proteome</keyword>
<accession>D2QQY5</accession>
<proteinExistence type="predicted"/>
<name>D2QQY5_SPILD</name>
<protein>
    <submittedName>
        <fullName evidence="3">Signal transduction histidine kinase, LytS</fullName>
    </submittedName>
</protein>
<organism evidence="3 4">
    <name type="scientific">Spirosoma linguale (strain ATCC 33905 / DSM 74 / LMG 10896 / Claus 1)</name>
    <dbReference type="NCBI Taxonomy" id="504472"/>
    <lineage>
        <taxon>Bacteria</taxon>
        <taxon>Pseudomonadati</taxon>
        <taxon>Bacteroidota</taxon>
        <taxon>Cytophagia</taxon>
        <taxon>Cytophagales</taxon>
        <taxon>Cytophagaceae</taxon>
        <taxon>Spirosoma</taxon>
    </lineage>
</organism>
<evidence type="ECO:0000313" key="4">
    <source>
        <dbReference type="Proteomes" id="UP000002028"/>
    </source>
</evidence>
<evidence type="ECO:0000256" key="1">
    <source>
        <dbReference type="SAM" id="Phobius"/>
    </source>
</evidence>
<dbReference type="PANTHER" id="PTHR34220">
    <property type="entry name" value="SENSOR HISTIDINE KINASE YPDA"/>
    <property type="match status" value="1"/>
</dbReference>
<dbReference type="Pfam" id="PF06580">
    <property type="entry name" value="His_kinase"/>
    <property type="match status" value="1"/>
</dbReference>
<keyword evidence="3" id="KW-0808">Transferase</keyword>
<dbReference type="EMBL" id="CP001769">
    <property type="protein sequence ID" value="ADB37837.1"/>
    <property type="molecule type" value="Genomic_DNA"/>
</dbReference>
<evidence type="ECO:0000259" key="2">
    <source>
        <dbReference type="Pfam" id="PF06580"/>
    </source>
</evidence>
<dbReference type="PANTHER" id="PTHR34220:SF7">
    <property type="entry name" value="SENSOR HISTIDINE KINASE YPDA"/>
    <property type="match status" value="1"/>
</dbReference>
<dbReference type="InterPro" id="IPR010559">
    <property type="entry name" value="Sig_transdc_His_kin_internal"/>
</dbReference>
<dbReference type="HOGENOM" id="CLU_020473_0_2_10"/>
<dbReference type="RefSeq" id="WP_012926387.1">
    <property type="nucleotide sequence ID" value="NC_013730.1"/>
</dbReference>
<dbReference type="KEGG" id="sli:Slin_1792"/>
<feature type="transmembrane region" description="Helical" evidence="1">
    <location>
        <begin position="43"/>
        <end position="68"/>
    </location>
</feature>
<keyword evidence="3" id="KW-0418">Kinase</keyword>
<evidence type="ECO:0000313" key="3">
    <source>
        <dbReference type="EMBL" id="ADB37837.1"/>
    </source>
</evidence>
<dbReference type="STRING" id="504472.Slin_1792"/>
<feature type="domain" description="Signal transduction histidine kinase internal region" evidence="2">
    <location>
        <begin position="163"/>
        <end position="250"/>
    </location>
</feature>